<evidence type="ECO:0000313" key="3">
    <source>
        <dbReference type="Proteomes" id="UP000294513"/>
    </source>
</evidence>
<proteinExistence type="predicted"/>
<evidence type="ECO:0000313" key="2">
    <source>
        <dbReference type="EMBL" id="TDD97691.1"/>
    </source>
</evidence>
<protein>
    <submittedName>
        <fullName evidence="2">Uncharacterized protein</fullName>
    </submittedName>
</protein>
<dbReference type="Proteomes" id="UP000294513">
    <property type="component" value="Unassembled WGS sequence"/>
</dbReference>
<dbReference type="RefSeq" id="WP_131888853.1">
    <property type="nucleotide sequence ID" value="NZ_SMKU01000002.1"/>
</dbReference>
<comment type="caution">
    <text evidence="2">The sequence shown here is derived from an EMBL/GenBank/DDBJ whole genome shotgun (WGS) entry which is preliminary data.</text>
</comment>
<gene>
    <name evidence="2" type="ORF">E1298_01250</name>
</gene>
<name>A0A4R5CCH2_9ACTN</name>
<accession>A0A4R5CCH2</accession>
<organism evidence="2 3">
    <name type="scientific">Actinomadura rubrisoli</name>
    <dbReference type="NCBI Taxonomy" id="2530368"/>
    <lineage>
        <taxon>Bacteria</taxon>
        <taxon>Bacillati</taxon>
        <taxon>Actinomycetota</taxon>
        <taxon>Actinomycetes</taxon>
        <taxon>Streptosporangiales</taxon>
        <taxon>Thermomonosporaceae</taxon>
        <taxon>Actinomadura</taxon>
    </lineage>
</organism>
<dbReference type="EMBL" id="SMKU01000002">
    <property type="protein sequence ID" value="TDD97691.1"/>
    <property type="molecule type" value="Genomic_DNA"/>
</dbReference>
<reference evidence="2 3" key="1">
    <citation type="submission" date="2019-03" db="EMBL/GenBank/DDBJ databases">
        <title>Draft genome sequences of novel Actinobacteria.</title>
        <authorList>
            <person name="Sahin N."/>
            <person name="Ay H."/>
            <person name="Saygin H."/>
        </authorList>
    </citation>
    <scope>NUCLEOTIDE SEQUENCE [LARGE SCALE GENOMIC DNA]</scope>
    <source>
        <strain evidence="2 3">H3C3</strain>
    </source>
</reference>
<feature type="region of interest" description="Disordered" evidence="1">
    <location>
        <begin position="1"/>
        <end position="27"/>
    </location>
</feature>
<dbReference type="AlphaFoldDB" id="A0A4R5CCH2"/>
<evidence type="ECO:0000256" key="1">
    <source>
        <dbReference type="SAM" id="MobiDB-lite"/>
    </source>
</evidence>
<dbReference type="OrthoDB" id="4269957at2"/>
<sequence>MTYSDKRERSVRRPLQRSTSPAPADLDDAKTRFILEVAAKHPRFTPEEVYAEIRYGQRRSDITTDMARHVLADKN</sequence>
<keyword evidence="3" id="KW-1185">Reference proteome</keyword>